<keyword evidence="1" id="KW-0472">Membrane</keyword>
<name>A0A0E9TCF4_ANGAN</name>
<dbReference type="AlphaFoldDB" id="A0A0E9TCF4"/>
<reference evidence="2" key="2">
    <citation type="journal article" date="2015" name="Fish Shellfish Immunol.">
        <title>Early steps in the European eel (Anguilla anguilla)-Vibrio vulnificus interaction in the gills: Role of the RtxA13 toxin.</title>
        <authorList>
            <person name="Callol A."/>
            <person name="Pajuelo D."/>
            <person name="Ebbesson L."/>
            <person name="Teles M."/>
            <person name="MacKenzie S."/>
            <person name="Amaro C."/>
        </authorList>
    </citation>
    <scope>NUCLEOTIDE SEQUENCE</scope>
</reference>
<protein>
    <submittedName>
        <fullName evidence="2">Uncharacterized protein</fullName>
    </submittedName>
</protein>
<evidence type="ECO:0000256" key="1">
    <source>
        <dbReference type="SAM" id="Phobius"/>
    </source>
</evidence>
<feature type="transmembrane region" description="Helical" evidence="1">
    <location>
        <begin position="32"/>
        <end position="53"/>
    </location>
</feature>
<reference evidence="2" key="1">
    <citation type="submission" date="2014-11" db="EMBL/GenBank/DDBJ databases">
        <authorList>
            <person name="Amaro Gonzalez C."/>
        </authorList>
    </citation>
    <scope>NUCLEOTIDE SEQUENCE</scope>
</reference>
<sequence length="54" mass="6264">MNLPQARATGVQLLPVHPTHGYQRRCPDWVKFVALIIMEIYIYNCIIFTLMSIS</sequence>
<evidence type="ECO:0000313" key="2">
    <source>
        <dbReference type="EMBL" id="JAH50398.1"/>
    </source>
</evidence>
<keyword evidence="1" id="KW-1133">Transmembrane helix</keyword>
<accession>A0A0E9TCF4</accession>
<dbReference type="EMBL" id="GBXM01058179">
    <property type="protein sequence ID" value="JAH50398.1"/>
    <property type="molecule type" value="Transcribed_RNA"/>
</dbReference>
<proteinExistence type="predicted"/>
<organism evidence="2">
    <name type="scientific">Anguilla anguilla</name>
    <name type="common">European freshwater eel</name>
    <name type="synonym">Muraena anguilla</name>
    <dbReference type="NCBI Taxonomy" id="7936"/>
    <lineage>
        <taxon>Eukaryota</taxon>
        <taxon>Metazoa</taxon>
        <taxon>Chordata</taxon>
        <taxon>Craniata</taxon>
        <taxon>Vertebrata</taxon>
        <taxon>Euteleostomi</taxon>
        <taxon>Actinopterygii</taxon>
        <taxon>Neopterygii</taxon>
        <taxon>Teleostei</taxon>
        <taxon>Anguilliformes</taxon>
        <taxon>Anguillidae</taxon>
        <taxon>Anguilla</taxon>
    </lineage>
</organism>
<keyword evidence="1" id="KW-0812">Transmembrane</keyword>